<sequence>MSDQQYDNPLTVGINIAHAPQPCTLVIFGGGGDLSRRKLLPAVFNQALDGELPANYAVLGFAIEKMDDVSYRDFARKGIEQFSRQSLEPTFWADFETRLHYLEGSMDNPEAYKQLKQRLDEIDVNFGIPGNRVFYLAIPPNLIETCVCQLKAAGLVMPVDGHSPFSRIIVEKPIGRDLESARKVNATLSENFDEQQIYRIDHYLGKETVQNILAMRFGNAIFEPLWNSKHIDHVQITVAEEEGVGTRAGYYDKAGALRDMIQNHILQLLTLIAMEPPWKMDADVIRDHRQDILNCLRPITSEDFDQHVVRAQYGPGFHHGEDVPGYRREVGVAQDSVTETYVALKLFIDNWRWAGVPFYIRTGKRMPKRASEIAIQFKSVPPILFNANHEQPLEPNVLALSIQPNEGLSLRIATKLPGAKLRIFPVKMDFRYGSTFGEQSPEAYERLLLDVMAGDATLFMRRDAVESSWAYVDNILNNWASSRTRWIPEYAAGTWGPLEADRLIETDNRKWRML</sequence>
<dbReference type="STRING" id="980561.A1359_08460"/>
<dbReference type="Gene3D" id="3.40.50.720">
    <property type="entry name" value="NAD(P)-binding Rossmann-like Domain"/>
    <property type="match status" value="1"/>
</dbReference>
<dbReference type="Pfam" id="PF02781">
    <property type="entry name" value="G6PD_C"/>
    <property type="match status" value="1"/>
</dbReference>
<comment type="pathway">
    <text evidence="1 7">Carbohydrate degradation; pentose phosphate pathway; D-ribulose 5-phosphate from D-glucose 6-phosphate (oxidative stage): step 1/3.</text>
</comment>
<accession>A0A177NEV1</accession>
<comment type="similarity">
    <text evidence="2 7">Belongs to the glucose-6-phosphate dehydrogenase family.</text>
</comment>
<feature type="active site" description="Proton acceptor" evidence="7">
    <location>
        <position position="264"/>
    </location>
</feature>
<dbReference type="Proteomes" id="UP000078476">
    <property type="component" value="Unassembled WGS sequence"/>
</dbReference>
<comment type="caution">
    <text evidence="10">The sequence shown here is derived from an EMBL/GenBank/DDBJ whole genome shotgun (WGS) entry which is preliminary data.</text>
</comment>
<evidence type="ECO:0000313" key="11">
    <source>
        <dbReference type="Proteomes" id="UP000078476"/>
    </source>
</evidence>
<keyword evidence="11" id="KW-1185">Reference proteome</keyword>
<gene>
    <name evidence="7" type="primary">zwf</name>
    <name evidence="10" type="ORF">A1359_08460</name>
</gene>
<evidence type="ECO:0000256" key="1">
    <source>
        <dbReference type="ARBA" id="ARBA00004937"/>
    </source>
</evidence>
<dbReference type="GO" id="GO:0004345">
    <property type="term" value="F:glucose-6-phosphate dehydrogenase activity"/>
    <property type="evidence" value="ECO:0007669"/>
    <property type="project" value="UniProtKB-UniRule"/>
</dbReference>
<dbReference type="RefSeq" id="WP_066981539.1">
    <property type="nucleotide sequence ID" value="NZ_LUUI01000096.1"/>
</dbReference>
<dbReference type="GO" id="GO:0009051">
    <property type="term" value="P:pentose-phosphate shunt, oxidative branch"/>
    <property type="evidence" value="ECO:0007669"/>
    <property type="project" value="TreeGrafter"/>
</dbReference>
<dbReference type="InterPro" id="IPR001282">
    <property type="entry name" value="G6P_DH"/>
</dbReference>
<feature type="binding site" evidence="7">
    <location>
        <position position="202"/>
    </location>
    <ligand>
        <name>substrate</name>
    </ligand>
</feature>
<comment type="function">
    <text evidence="7">Catalyzes the oxidation of glucose 6-phosphate to 6-phosphogluconolactone.</text>
</comment>
<dbReference type="GO" id="GO:0005829">
    <property type="term" value="C:cytosol"/>
    <property type="evidence" value="ECO:0007669"/>
    <property type="project" value="TreeGrafter"/>
</dbReference>
<comment type="caution">
    <text evidence="7">Lacks conserved residue(s) required for the propagation of feature annotation.</text>
</comment>
<dbReference type="AlphaFoldDB" id="A0A177NEV1"/>
<dbReference type="PANTHER" id="PTHR23429:SF0">
    <property type="entry name" value="GLUCOSE-6-PHOSPHATE 1-DEHYDROGENASE"/>
    <property type="match status" value="1"/>
</dbReference>
<evidence type="ECO:0000259" key="8">
    <source>
        <dbReference type="Pfam" id="PF00479"/>
    </source>
</evidence>
<evidence type="ECO:0000256" key="2">
    <source>
        <dbReference type="ARBA" id="ARBA00009975"/>
    </source>
</evidence>
<dbReference type="SUPFAM" id="SSF55347">
    <property type="entry name" value="Glyceraldehyde-3-phosphate dehydrogenase-like, C-terminal domain"/>
    <property type="match status" value="1"/>
</dbReference>
<evidence type="ECO:0000256" key="3">
    <source>
        <dbReference type="ARBA" id="ARBA00022526"/>
    </source>
</evidence>
<keyword evidence="6 7" id="KW-0119">Carbohydrate metabolism</keyword>
<feature type="binding site" evidence="7">
    <location>
        <position position="206"/>
    </location>
    <ligand>
        <name>substrate</name>
    </ligand>
</feature>
<dbReference type="InterPro" id="IPR022675">
    <property type="entry name" value="G6P_DH_C"/>
</dbReference>
<comment type="catalytic activity">
    <reaction evidence="7">
        <text>D-glucose 6-phosphate + NADP(+) = 6-phospho-D-glucono-1,5-lactone + NADPH + H(+)</text>
        <dbReference type="Rhea" id="RHEA:15841"/>
        <dbReference type="ChEBI" id="CHEBI:15378"/>
        <dbReference type="ChEBI" id="CHEBI:57783"/>
        <dbReference type="ChEBI" id="CHEBI:57955"/>
        <dbReference type="ChEBI" id="CHEBI:58349"/>
        <dbReference type="ChEBI" id="CHEBI:61548"/>
        <dbReference type="EC" id="1.1.1.49"/>
    </reaction>
</comment>
<keyword evidence="3 7" id="KW-0313">Glucose metabolism</keyword>
<dbReference type="HAMAP" id="MF_00966">
    <property type="entry name" value="G6PD"/>
    <property type="match status" value="1"/>
</dbReference>
<evidence type="ECO:0000256" key="6">
    <source>
        <dbReference type="ARBA" id="ARBA00023277"/>
    </source>
</evidence>
<evidence type="ECO:0000256" key="5">
    <source>
        <dbReference type="ARBA" id="ARBA00023002"/>
    </source>
</evidence>
<dbReference type="PANTHER" id="PTHR23429">
    <property type="entry name" value="GLUCOSE-6-PHOSPHATE 1-DEHYDROGENASE G6PD"/>
    <property type="match status" value="1"/>
</dbReference>
<dbReference type="PRINTS" id="PR00079">
    <property type="entry name" value="G6PDHDRGNASE"/>
</dbReference>
<feature type="binding site" evidence="7">
    <location>
        <position position="259"/>
    </location>
    <ligand>
        <name>substrate</name>
    </ligand>
</feature>
<dbReference type="PIRSF" id="PIRSF000110">
    <property type="entry name" value="G6PD"/>
    <property type="match status" value="1"/>
</dbReference>
<evidence type="ECO:0000313" key="10">
    <source>
        <dbReference type="EMBL" id="OAI16362.1"/>
    </source>
</evidence>
<keyword evidence="4 7" id="KW-0521">NADP</keyword>
<dbReference type="OrthoDB" id="9802739at2"/>
<dbReference type="InterPro" id="IPR036291">
    <property type="entry name" value="NAD(P)-bd_dom_sf"/>
</dbReference>
<dbReference type="EMBL" id="LUUI01000096">
    <property type="protein sequence ID" value="OAI16362.1"/>
    <property type="molecule type" value="Genomic_DNA"/>
</dbReference>
<evidence type="ECO:0000256" key="4">
    <source>
        <dbReference type="ARBA" id="ARBA00022857"/>
    </source>
</evidence>
<dbReference type="InterPro" id="IPR022674">
    <property type="entry name" value="G6P_DH_NAD-bd"/>
</dbReference>
<dbReference type="EC" id="1.1.1.49" evidence="7"/>
<feature type="binding site" evidence="7">
    <location>
        <position position="240"/>
    </location>
    <ligand>
        <name>substrate</name>
    </ligand>
</feature>
<feature type="binding site" evidence="7">
    <location>
        <position position="172"/>
    </location>
    <ligand>
        <name>NADP(+)</name>
        <dbReference type="ChEBI" id="CHEBI:58349"/>
    </ligand>
</feature>
<dbReference type="GO" id="GO:0006006">
    <property type="term" value="P:glucose metabolic process"/>
    <property type="evidence" value="ECO:0007669"/>
    <property type="project" value="UniProtKB-KW"/>
</dbReference>
<organism evidence="10 11">
    <name type="scientific">Methylomonas lenta</name>
    <dbReference type="NCBI Taxonomy" id="980561"/>
    <lineage>
        <taxon>Bacteria</taxon>
        <taxon>Pseudomonadati</taxon>
        <taxon>Pseudomonadota</taxon>
        <taxon>Gammaproteobacteria</taxon>
        <taxon>Methylococcales</taxon>
        <taxon>Methylococcaceae</taxon>
        <taxon>Methylomonas</taxon>
    </lineage>
</organism>
<dbReference type="UniPathway" id="UPA00115">
    <property type="reaction ID" value="UER00408"/>
</dbReference>
<dbReference type="SUPFAM" id="SSF51735">
    <property type="entry name" value="NAD(P)-binding Rossmann-fold domains"/>
    <property type="match status" value="1"/>
</dbReference>
<proteinExistence type="inferred from homology"/>
<protein>
    <recommendedName>
        <fullName evidence="7">Glucose-6-phosphate 1-dehydrogenase</fullName>
        <shortName evidence="7">G6PD</shortName>
        <ecNumber evidence="7">1.1.1.49</ecNumber>
    </recommendedName>
</protein>
<dbReference type="NCBIfam" id="TIGR00871">
    <property type="entry name" value="zwf"/>
    <property type="match status" value="1"/>
</dbReference>
<dbReference type="InterPro" id="IPR019796">
    <property type="entry name" value="G6P_DH_AS"/>
</dbReference>
<dbReference type="Pfam" id="PF00479">
    <property type="entry name" value="G6PD_N"/>
    <property type="match status" value="1"/>
</dbReference>
<feature type="domain" description="Glucose-6-phosphate dehydrogenase C-terminal" evidence="9">
    <location>
        <begin position="213"/>
        <end position="512"/>
    </location>
</feature>
<dbReference type="PROSITE" id="PS00069">
    <property type="entry name" value="G6P_DEHYDROGENASE"/>
    <property type="match status" value="1"/>
</dbReference>
<dbReference type="GO" id="GO:0050661">
    <property type="term" value="F:NADP binding"/>
    <property type="evidence" value="ECO:0007669"/>
    <property type="project" value="UniProtKB-UniRule"/>
</dbReference>
<feature type="domain" description="Glucose-6-phosphate dehydrogenase NAD-binding" evidence="8">
    <location>
        <begin position="26"/>
        <end position="211"/>
    </location>
</feature>
<reference evidence="10 11" key="1">
    <citation type="submission" date="2016-03" db="EMBL/GenBank/DDBJ databases">
        <authorList>
            <person name="Ploux O."/>
        </authorList>
    </citation>
    <scope>NUCLEOTIDE SEQUENCE [LARGE SCALE GENOMIC DNA]</scope>
    <source>
        <strain evidence="10 11">R-45370</strain>
    </source>
</reference>
<feature type="binding site" evidence="7">
    <location>
        <position position="364"/>
    </location>
    <ligand>
        <name>substrate</name>
    </ligand>
</feature>
<dbReference type="Gene3D" id="3.30.360.10">
    <property type="entry name" value="Dihydrodipicolinate Reductase, domain 2"/>
    <property type="match status" value="1"/>
</dbReference>
<keyword evidence="5 7" id="KW-0560">Oxidoreductase</keyword>
<name>A0A177NEV1_9GAMM</name>
<evidence type="ECO:0000259" key="9">
    <source>
        <dbReference type="Pfam" id="PF02781"/>
    </source>
</evidence>
<evidence type="ECO:0000256" key="7">
    <source>
        <dbReference type="HAMAP-Rule" id="MF_00966"/>
    </source>
</evidence>